<dbReference type="AlphaFoldDB" id="M4VB25"/>
<accession>M4VB25</accession>
<dbReference type="KEGG" id="bex:A11Q_2202"/>
<feature type="transmembrane region" description="Helical" evidence="1">
    <location>
        <begin position="145"/>
        <end position="169"/>
    </location>
</feature>
<feature type="transmembrane region" description="Helical" evidence="1">
    <location>
        <begin position="82"/>
        <end position="106"/>
    </location>
</feature>
<dbReference type="OrthoDB" id="9804829at2"/>
<dbReference type="HOGENOM" id="CLU_111928_0_0_7"/>
<dbReference type="STRING" id="1184267.A11Q_2202"/>
<dbReference type="PATRIC" id="fig|1184267.3.peg.2229"/>
<dbReference type="EMBL" id="CP003537">
    <property type="protein sequence ID" value="AGH96418.1"/>
    <property type="molecule type" value="Genomic_DNA"/>
</dbReference>
<name>M4VB25_9BACT</name>
<sequence length="193" mass="21461">MNRQEYIKQLRTALNGLPQFEIDDIIRDQEEMITDAISSGRSEESVIQAMGSATELARTLKAELRIDQAVEERQLSKKLKGVFGALGALLVLAPFNLIFILGPFLLVLGVVFSGWILATAIGLGAIGLLGLFFTEALSLGAGLWVNLSLFFGIFSVIGISLLGILWMYFITQWLIKMILSYFKWNLNFIKSRV</sequence>
<evidence type="ECO:0000313" key="3">
    <source>
        <dbReference type="Proteomes" id="UP000012040"/>
    </source>
</evidence>
<keyword evidence="3" id="KW-1185">Reference proteome</keyword>
<dbReference type="eggNOG" id="COG4709">
    <property type="taxonomic scope" value="Bacteria"/>
</dbReference>
<feature type="transmembrane region" description="Helical" evidence="1">
    <location>
        <begin position="112"/>
        <end position="133"/>
    </location>
</feature>
<proteinExistence type="predicted"/>
<keyword evidence="1" id="KW-0812">Transmembrane</keyword>
<gene>
    <name evidence="2" type="ORF">A11Q_2202</name>
</gene>
<reference evidence="2 3" key="1">
    <citation type="journal article" date="2013" name="ISME J.">
        <title>By their genes ye shall know them: genomic signatures of predatory bacteria.</title>
        <authorList>
            <person name="Pasternak Z."/>
            <person name="Pietrokovski S."/>
            <person name="Rotem O."/>
            <person name="Gophna U."/>
            <person name="Lurie-Weinberger M.N."/>
            <person name="Jurkevitch E."/>
        </authorList>
    </citation>
    <scope>NUCLEOTIDE SEQUENCE [LARGE SCALE GENOMIC DNA]</scope>
    <source>
        <strain evidence="2 3">JSS</strain>
    </source>
</reference>
<organism evidence="2 3">
    <name type="scientific">Pseudobdellovibrio exovorus JSS</name>
    <dbReference type="NCBI Taxonomy" id="1184267"/>
    <lineage>
        <taxon>Bacteria</taxon>
        <taxon>Pseudomonadati</taxon>
        <taxon>Bdellovibrionota</taxon>
        <taxon>Bdellovibrionia</taxon>
        <taxon>Bdellovibrionales</taxon>
        <taxon>Pseudobdellovibrionaceae</taxon>
        <taxon>Pseudobdellovibrio</taxon>
    </lineage>
</organism>
<evidence type="ECO:0000256" key="1">
    <source>
        <dbReference type="SAM" id="Phobius"/>
    </source>
</evidence>
<evidence type="ECO:0000313" key="2">
    <source>
        <dbReference type="EMBL" id="AGH96418.1"/>
    </source>
</evidence>
<dbReference type="Pfam" id="PF22564">
    <property type="entry name" value="HAAS"/>
    <property type="match status" value="1"/>
</dbReference>
<dbReference type="Proteomes" id="UP000012040">
    <property type="component" value="Chromosome"/>
</dbReference>
<keyword evidence="1" id="KW-0472">Membrane</keyword>
<dbReference type="RefSeq" id="WP_015470908.1">
    <property type="nucleotide sequence ID" value="NC_020813.1"/>
</dbReference>
<keyword evidence="1" id="KW-1133">Transmembrane helix</keyword>
<evidence type="ECO:0008006" key="4">
    <source>
        <dbReference type="Google" id="ProtNLM"/>
    </source>
</evidence>
<protein>
    <recommendedName>
        <fullName evidence="4">DUF1700 domain-containing protein</fullName>
    </recommendedName>
</protein>